<evidence type="ECO:0000259" key="3">
    <source>
        <dbReference type="PROSITE" id="PS01031"/>
    </source>
</evidence>
<dbReference type="PANTHER" id="PTHR11527">
    <property type="entry name" value="HEAT-SHOCK PROTEIN 20 FAMILY MEMBER"/>
    <property type="match status" value="1"/>
</dbReference>
<dbReference type="EMBL" id="CP001968">
    <property type="protein sequence ID" value="ADD68265.1"/>
    <property type="molecule type" value="Genomic_DNA"/>
</dbReference>
<dbReference type="AlphaFoldDB" id="D4H8B6"/>
<dbReference type="CDD" id="cd06464">
    <property type="entry name" value="ACD_sHsps-like"/>
    <property type="match status" value="1"/>
</dbReference>
<comment type="similarity">
    <text evidence="1 2">Belongs to the small heat shock protein (HSP20) family.</text>
</comment>
<keyword evidence="5" id="KW-1185">Reference proteome</keyword>
<keyword evidence="4" id="KW-0346">Stress response</keyword>
<dbReference type="PaxDb" id="522772-Dacet_1496"/>
<dbReference type="SUPFAM" id="SSF49764">
    <property type="entry name" value="HSP20-like chaperones"/>
    <property type="match status" value="1"/>
</dbReference>
<dbReference type="PROSITE" id="PS01031">
    <property type="entry name" value="SHSP"/>
    <property type="match status" value="1"/>
</dbReference>
<gene>
    <name evidence="4" type="ordered locus">Dacet_1496</name>
</gene>
<dbReference type="InterPro" id="IPR002068">
    <property type="entry name" value="A-crystallin/Hsp20_dom"/>
</dbReference>
<dbReference type="eggNOG" id="COG0071">
    <property type="taxonomic scope" value="Bacteria"/>
</dbReference>
<dbReference type="Proteomes" id="UP000002012">
    <property type="component" value="Chromosome"/>
</dbReference>
<dbReference type="FunCoup" id="D4H8B6">
    <property type="interactions" value="140"/>
</dbReference>
<proteinExistence type="inferred from homology"/>
<evidence type="ECO:0000313" key="5">
    <source>
        <dbReference type="Proteomes" id="UP000002012"/>
    </source>
</evidence>
<evidence type="ECO:0000256" key="2">
    <source>
        <dbReference type="RuleBase" id="RU003616"/>
    </source>
</evidence>
<dbReference type="InterPro" id="IPR031107">
    <property type="entry name" value="Small_HSP"/>
</dbReference>
<dbReference type="Gene3D" id="2.60.40.790">
    <property type="match status" value="1"/>
</dbReference>
<organism evidence="4 5">
    <name type="scientific">Denitrovibrio acetiphilus (strain DSM 12809 / NBRC 114555 / N2460)</name>
    <dbReference type="NCBI Taxonomy" id="522772"/>
    <lineage>
        <taxon>Bacteria</taxon>
        <taxon>Pseudomonadati</taxon>
        <taxon>Deferribacterota</taxon>
        <taxon>Deferribacteres</taxon>
        <taxon>Deferribacterales</taxon>
        <taxon>Geovibrionaceae</taxon>
        <taxon>Denitrovibrio</taxon>
    </lineage>
</organism>
<dbReference type="RefSeq" id="WP_013010780.1">
    <property type="nucleotide sequence ID" value="NC_013943.1"/>
</dbReference>
<feature type="domain" description="SHSP" evidence="3">
    <location>
        <begin position="33"/>
        <end position="145"/>
    </location>
</feature>
<dbReference type="KEGG" id="dap:Dacet_1496"/>
<protein>
    <submittedName>
        <fullName evidence="4">Heat shock protein Hsp20</fullName>
    </submittedName>
</protein>
<dbReference type="STRING" id="522772.Dacet_1496"/>
<name>D4H8B6_DENA2</name>
<accession>D4H8B6</accession>
<dbReference type="InParanoid" id="D4H8B6"/>
<sequence length="146" mass="16661">MIRSRFTDPAFSSFWPNFFFDPEKAFRLMRTADTSHKVFPSVNITEDNDNYFVRAELPGMVSEDLEIEFSGKKLIISGERKIASEGTNVKYHRREREAGKFSRAIMLPMEADGDKAAASMKNGILTIKLPKREEVKPRKIAISAQN</sequence>
<evidence type="ECO:0000313" key="4">
    <source>
        <dbReference type="EMBL" id="ADD68265.1"/>
    </source>
</evidence>
<evidence type="ECO:0000256" key="1">
    <source>
        <dbReference type="PROSITE-ProRule" id="PRU00285"/>
    </source>
</evidence>
<dbReference type="InterPro" id="IPR008978">
    <property type="entry name" value="HSP20-like_chaperone"/>
</dbReference>
<dbReference type="Pfam" id="PF00011">
    <property type="entry name" value="HSP20"/>
    <property type="match status" value="1"/>
</dbReference>
<dbReference type="OrthoDB" id="189458at2"/>
<dbReference type="HOGENOM" id="CLU_046737_12_1_0"/>
<reference evidence="4 5" key="1">
    <citation type="journal article" date="2010" name="Stand. Genomic Sci.">
        <title>Complete genome sequence of Denitrovibrio acetiphilus type strain (N2460).</title>
        <authorList>
            <person name="Kiss H."/>
            <person name="Lang E."/>
            <person name="Lapidus A."/>
            <person name="Copeland A."/>
            <person name="Nolan M."/>
            <person name="Glavina Del Rio T."/>
            <person name="Chen F."/>
            <person name="Lucas S."/>
            <person name="Tice H."/>
            <person name="Cheng J.F."/>
            <person name="Han C."/>
            <person name="Goodwin L."/>
            <person name="Pitluck S."/>
            <person name="Liolios K."/>
            <person name="Pati A."/>
            <person name="Ivanova N."/>
            <person name="Mavromatis K."/>
            <person name="Chen A."/>
            <person name="Palaniappan K."/>
            <person name="Land M."/>
            <person name="Hauser L."/>
            <person name="Chang Y.J."/>
            <person name="Jeffries C.D."/>
            <person name="Detter J.C."/>
            <person name="Brettin T."/>
            <person name="Spring S."/>
            <person name="Rohde M."/>
            <person name="Goker M."/>
            <person name="Woyke T."/>
            <person name="Bristow J."/>
            <person name="Eisen J.A."/>
            <person name="Markowitz V."/>
            <person name="Hugenholtz P."/>
            <person name="Kyrpides N.C."/>
            <person name="Klenk H.P."/>
        </authorList>
    </citation>
    <scope>NUCLEOTIDE SEQUENCE [LARGE SCALE GENOMIC DNA]</scope>
    <source>
        <strain evidence="5">DSM 12809 / NBRC 114555 / N2460</strain>
    </source>
</reference>